<dbReference type="AlphaFoldDB" id="A0A8K0Y257"/>
<reference evidence="1" key="1">
    <citation type="submission" date="2021-01" db="EMBL/GenBank/DDBJ databases">
        <title>Tabrizicola alba sp. nov. a motile alkaliphilic bacterium isolated from a soda lake.</title>
        <authorList>
            <person name="Szuroczki S."/>
            <person name="Abbaszade G."/>
            <person name="Schumann P."/>
            <person name="Toth E."/>
        </authorList>
    </citation>
    <scope>NUCLEOTIDE SEQUENCE</scope>
    <source>
        <strain evidence="1">DMG-N-6</strain>
    </source>
</reference>
<accession>A0A8K0Y257</accession>
<keyword evidence="2" id="KW-1185">Reference proteome</keyword>
<gene>
    <name evidence="1" type="ORF">JL811_17585</name>
</gene>
<dbReference type="Proteomes" id="UP000648908">
    <property type="component" value="Unassembled WGS sequence"/>
</dbReference>
<organism evidence="1 2">
    <name type="scientific">Szabonella alba</name>
    <dbReference type="NCBI Taxonomy" id="2804194"/>
    <lineage>
        <taxon>Bacteria</taxon>
        <taxon>Pseudomonadati</taxon>
        <taxon>Pseudomonadota</taxon>
        <taxon>Alphaproteobacteria</taxon>
        <taxon>Rhodobacterales</taxon>
        <taxon>Paracoccaceae</taxon>
        <taxon>Szabonella</taxon>
    </lineage>
</organism>
<comment type="caution">
    <text evidence="1">The sequence shown here is derived from an EMBL/GenBank/DDBJ whole genome shotgun (WGS) entry which is preliminary data.</text>
</comment>
<dbReference type="EMBL" id="JAESVN010000011">
    <property type="protein sequence ID" value="MBL4919038.1"/>
    <property type="molecule type" value="Genomic_DNA"/>
</dbReference>
<proteinExistence type="predicted"/>
<protein>
    <submittedName>
        <fullName evidence="1">Uncharacterized protein</fullName>
    </submittedName>
</protein>
<sequence>MTSVPHPARLALLGVLLLSACAPRDLESPPVTVATAQGPVLCQLYTEGIVYWDRSIDRPDSMSAAQADAICLEEGQRLAARTSG</sequence>
<evidence type="ECO:0000313" key="2">
    <source>
        <dbReference type="Proteomes" id="UP000648908"/>
    </source>
</evidence>
<evidence type="ECO:0000313" key="1">
    <source>
        <dbReference type="EMBL" id="MBL4919038.1"/>
    </source>
</evidence>
<name>A0A8K0Y257_9RHOB</name>